<accession>A0A7X0HKU7</accession>
<evidence type="ECO:0000256" key="2">
    <source>
        <dbReference type="ARBA" id="ARBA00022729"/>
    </source>
</evidence>
<dbReference type="Gene3D" id="3.40.50.1820">
    <property type="entry name" value="alpha/beta hydrolase"/>
    <property type="match status" value="1"/>
</dbReference>
<dbReference type="InterPro" id="IPR000073">
    <property type="entry name" value="AB_hydrolase_1"/>
</dbReference>
<feature type="region of interest" description="Disordered" evidence="4">
    <location>
        <begin position="41"/>
        <end position="74"/>
    </location>
</feature>
<dbReference type="InterPro" id="IPR013595">
    <property type="entry name" value="Pept_S33_TAP-like_C"/>
</dbReference>
<dbReference type="RefSeq" id="WP_185034142.1">
    <property type="nucleotide sequence ID" value="NZ_BNBN01000003.1"/>
</dbReference>
<gene>
    <name evidence="7" type="ORF">HNQ79_004721</name>
</gene>
<dbReference type="GO" id="GO:0016787">
    <property type="term" value="F:hydrolase activity"/>
    <property type="evidence" value="ECO:0007669"/>
    <property type="project" value="UniProtKB-KW"/>
</dbReference>
<dbReference type="PANTHER" id="PTHR43248">
    <property type="entry name" value="2-SUCCINYL-6-HYDROXY-2,4-CYCLOHEXADIENE-1-CARBOXYLATE SYNTHASE"/>
    <property type="match status" value="1"/>
</dbReference>
<dbReference type="InterPro" id="IPR029058">
    <property type="entry name" value="AB_hydrolase_fold"/>
</dbReference>
<organism evidence="7 8">
    <name type="scientific">Streptomyces candidus</name>
    <dbReference type="NCBI Taxonomy" id="67283"/>
    <lineage>
        <taxon>Bacteria</taxon>
        <taxon>Bacillati</taxon>
        <taxon>Actinomycetota</taxon>
        <taxon>Actinomycetes</taxon>
        <taxon>Kitasatosporales</taxon>
        <taxon>Streptomycetaceae</taxon>
        <taxon>Streptomyces</taxon>
    </lineage>
</organism>
<feature type="domain" description="Peptidase S33 tripeptidyl aminopeptidase-like C-terminal" evidence="6">
    <location>
        <begin position="448"/>
        <end position="535"/>
    </location>
</feature>
<comment type="similarity">
    <text evidence="1">Belongs to the peptidase S33 family.</text>
</comment>
<evidence type="ECO:0000259" key="5">
    <source>
        <dbReference type="Pfam" id="PF00561"/>
    </source>
</evidence>
<dbReference type="Pfam" id="PF08386">
    <property type="entry name" value="Abhydrolase_4"/>
    <property type="match status" value="1"/>
</dbReference>
<feature type="domain" description="AB hydrolase-1" evidence="5">
    <location>
        <begin position="116"/>
        <end position="268"/>
    </location>
</feature>
<proteinExistence type="inferred from homology"/>
<reference evidence="7 8" key="1">
    <citation type="submission" date="2020-08" db="EMBL/GenBank/DDBJ databases">
        <title>Genomic Encyclopedia of Type Strains, Phase IV (KMG-IV): sequencing the most valuable type-strain genomes for metagenomic binning, comparative biology and taxonomic classification.</title>
        <authorList>
            <person name="Goeker M."/>
        </authorList>
    </citation>
    <scope>NUCLEOTIDE SEQUENCE [LARGE SCALE GENOMIC DNA]</scope>
    <source>
        <strain evidence="7 8">DSM 40141</strain>
    </source>
</reference>
<evidence type="ECO:0000313" key="7">
    <source>
        <dbReference type="EMBL" id="MBB6438217.1"/>
    </source>
</evidence>
<comment type="caution">
    <text evidence="7">The sequence shown here is derived from an EMBL/GenBank/DDBJ whole genome shotgun (WGS) entry which is preliminary data.</text>
</comment>
<keyword evidence="2" id="KW-0732">Signal</keyword>
<keyword evidence="3" id="KW-0378">Hydrolase</keyword>
<dbReference type="Pfam" id="PF00561">
    <property type="entry name" value="Abhydrolase_1"/>
    <property type="match status" value="1"/>
</dbReference>
<dbReference type="PANTHER" id="PTHR43248:SF29">
    <property type="entry name" value="TRIPEPTIDYL AMINOPEPTIDASE"/>
    <property type="match status" value="1"/>
</dbReference>
<protein>
    <submittedName>
        <fullName evidence="7">Pimeloyl-ACP methyl ester carboxylesterase</fullName>
    </submittedName>
</protein>
<dbReference type="AlphaFoldDB" id="A0A7X0HKU7"/>
<evidence type="ECO:0000256" key="1">
    <source>
        <dbReference type="ARBA" id="ARBA00010088"/>
    </source>
</evidence>
<dbReference type="EMBL" id="JACHEM010000012">
    <property type="protein sequence ID" value="MBB6438217.1"/>
    <property type="molecule type" value="Genomic_DNA"/>
</dbReference>
<evidence type="ECO:0000256" key="3">
    <source>
        <dbReference type="ARBA" id="ARBA00022801"/>
    </source>
</evidence>
<evidence type="ECO:0000256" key="4">
    <source>
        <dbReference type="SAM" id="MobiDB-lite"/>
    </source>
</evidence>
<dbReference type="Proteomes" id="UP000540423">
    <property type="component" value="Unassembled WGS sequence"/>
</dbReference>
<sequence length="539" mass="55340">MAAESGPGLRATAAPPLPRARHGLALCAALVLALSACGQGKDDGDGGAATKPPTSSAPPAVPTPEADWDGCPLTGQATRECATLKVPVDAAHPGSGTLDLAVSRLPATDRKRRLGVLVMDPGGPGLQGRYTAANLLPPQLRALFDIVGFDRRGSGASTPVDCGEPAGAMRRLEETAPADLAKADPEAVEKSAREYVAKCRAKYGELTAHLGTADSVADLESLRLALGEDKLSLLTVSYGTLVAQEYLRTHPGRVRAAVLDGTADPAERGVPFVLSHSASLEEAVGTAGLTPAEKAARELRDRTAGFRSWCAASGPAECAIAPEPDEVLGAVAARTDHLLGAATAVMVTPADWPGFSRAVDKAQGTTDSGTASADATALADLKAYADKGFPRDVAKAVRNPPRTAAFDLGVHCADYAWPKTTEGVLKELGETARESGYEDAAPSYAALYSACPSWPRSRAPLGAIRAPAAPRPLAVNAEEDVRTPLAGAQAVAERLPAALLKVGGRTHGLARTGNPCVDAALTRTLVNGTPPKDGTCPAL</sequence>
<dbReference type="SUPFAM" id="SSF53474">
    <property type="entry name" value="alpha/beta-Hydrolases"/>
    <property type="match status" value="1"/>
</dbReference>
<name>A0A7X0HKU7_9ACTN</name>
<evidence type="ECO:0000313" key="8">
    <source>
        <dbReference type="Proteomes" id="UP000540423"/>
    </source>
</evidence>
<evidence type="ECO:0000259" key="6">
    <source>
        <dbReference type="Pfam" id="PF08386"/>
    </source>
</evidence>
<keyword evidence="8" id="KW-1185">Reference proteome</keyword>
<dbReference type="InterPro" id="IPR051601">
    <property type="entry name" value="Serine_prot/Carboxylest_S33"/>
</dbReference>